<sequence>MTPRLPPPDAGHYRRPPGVPERPSVGAVVLRPDAAGWQVAVVVEPGPYQQLPKGGLEAGETPEAALHRELREEAGLQAVRLVKHLGTLERLNYVKTKWQVTRYFLGVTLESEPAAPLEPGFRLEWHPLVACPPLFWPEQAALVAQVATDLQRGGIQDL</sequence>
<accession>A0A7C9HQX0</accession>
<feature type="domain" description="Nudix hydrolase" evidence="4">
    <location>
        <begin position="20"/>
        <end position="148"/>
    </location>
</feature>
<dbReference type="InterPro" id="IPR000086">
    <property type="entry name" value="NUDIX_hydrolase_dom"/>
</dbReference>
<dbReference type="Pfam" id="PF00293">
    <property type="entry name" value="NUDIX"/>
    <property type="match status" value="1"/>
</dbReference>
<dbReference type="InterPro" id="IPR015797">
    <property type="entry name" value="NUDIX_hydrolase-like_dom_sf"/>
</dbReference>
<dbReference type="Proteomes" id="UP000483286">
    <property type="component" value="Unassembled WGS sequence"/>
</dbReference>
<dbReference type="InterPro" id="IPR020084">
    <property type="entry name" value="NUDIX_hydrolase_CS"/>
</dbReference>
<dbReference type="GO" id="GO:0016787">
    <property type="term" value="F:hydrolase activity"/>
    <property type="evidence" value="ECO:0007669"/>
    <property type="project" value="UniProtKB-KW"/>
</dbReference>
<dbReference type="PROSITE" id="PS51462">
    <property type="entry name" value="NUDIX"/>
    <property type="match status" value="1"/>
</dbReference>
<comment type="caution">
    <text evidence="5">The sequence shown here is derived from an EMBL/GenBank/DDBJ whole genome shotgun (WGS) entry which is preliminary data.</text>
</comment>
<dbReference type="PROSITE" id="PS00893">
    <property type="entry name" value="NUDIX_BOX"/>
    <property type="match status" value="1"/>
</dbReference>
<gene>
    <name evidence="5" type="ORF">GO986_07120</name>
</gene>
<evidence type="ECO:0000256" key="2">
    <source>
        <dbReference type="RuleBase" id="RU003476"/>
    </source>
</evidence>
<name>A0A7C9HQX0_9DEIO</name>
<comment type="similarity">
    <text evidence="2">Belongs to the Nudix hydrolase family.</text>
</comment>
<dbReference type="SUPFAM" id="SSF55811">
    <property type="entry name" value="Nudix"/>
    <property type="match status" value="1"/>
</dbReference>
<dbReference type="EMBL" id="WQLB01000007">
    <property type="protein sequence ID" value="MVN86534.1"/>
    <property type="molecule type" value="Genomic_DNA"/>
</dbReference>
<feature type="region of interest" description="Disordered" evidence="3">
    <location>
        <begin position="1"/>
        <end position="24"/>
    </location>
</feature>
<proteinExistence type="inferred from homology"/>
<evidence type="ECO:0000313" key="5">
    <source>
        <dbReference type="EMBL" id="MVN86534.1"/>
    </source>
</evidence>
<keyword evidence="1 2" id="KW-0378">Hydrolase</keyword>
<organism evidence="5 6">
    <name type="scientific">Deinococcus arboris</name>
    <dbReference type="NCBI Taxonomy" id="2682977"/>
    <lineage>
        <taxon>Bacteria</taxon>
        <taxon>Thermotogati</taxon>
        <taxon>Deinococcota</taxon>
        <taxon>Deinococci</taxon>
        <taxon>Deinococcales</taxon>
        <taxon>Deinococcaceae</taxon>
        <taxon>Deinococcus</taxon>
    </lineage>
</organism>
<evidence type="ECO:0000256" key="3">
    <source>
        <dbReference type="SAM" id="MobiDB-lite"/>
    </source>
</evidence>
<dbReference type="RefSeq" id="WP_157458592.1">
    <property type="nucleotide sequence ID" value="NZ_WQLB01000007.1"/>
</dbReference>
<reference evidence="5 6" key="1">
    <citation type="submission" date="2019-12" db="EMBL/GenBank/DDBJ databases">
        <title>Deinococcus sp. HMF7620 Genome sequencing and assembly.</title>
        <authorList>
            <person name="Kang H."/>
            <person name="Kim H."/>
            <person name="Joh K."/>
        </authorList>
    </citation>
    <scope>NUCLEOTIDE SEQUENCE [LARGE SCALE GENOMIC DNA]</scope>
    <source>
        <strain evidence="5 6">HMF7620</strain>
    </source>
</reference>
<dbReference type="Gene3D" id="3.90.79.10">
    <property type="entry name" value="Nucleoside Triphosphate Pyrophosphohydrolase"/>
    <property type="match status" value="1"/>
</dbReference>
<dbReference type="PRINTS" id="PR00502">
    <property type="entry name" value="NUDIXFAMILY"/>
</dbReference>
<dbReference type="InterPro" id="IPR020476">
    <property type="entry name" value="Nudix_hydrolase"/>
</dbReference>
<dbReference type="AlphaFoldDB" id="A0A7C9HQX0"/>
<evidence type="ECO:0000256" key="1">
    <source>
        <dbReference type="ARBA" id="ARBA00022801"/>
    </source>
</evidence>
<evidence type="ECO:0000313" key="6">
    <source>
        <dbReference type="Proteomes" id="UP000483286"/>
    </source>
</evidence>
<protein>
    <submittedName>
        <fullName evidence="5">NUDIX domain-containing protein</fullName>
    </submittedName>
</protein>
<keyword evidence="6" id="KW-1185">Reference proteome</keyword>
<evidence type="ECO:0000259" key="4">
    <source>
        <dbReference type="PROSITE" id="PS51462"/>
    </source>
</evidence>